<comment type="caution">
    <text evidence="1">The sequence shown here is derived from an EMBL/GenBank/DDBJ whole genome shotgun (WGS) entry which is preliminary data.</text>
</comment>
<reference evidence="1" key="1">
    <citation type="submission" date="2019-12" db="EMBL/GenBank/DDBJ databases">
        <title>Genome sequencing and annotation of Brassica cretica.</title>
        <authorList>
            <person name="Studholme D.J."/>
            <person name="Sarris P.F."/>
        </authorList>
    </citation>
    <scope>NUCLEOTIDE SEQUENCE</scope>
    <source>
        <strain evidence="1">PFS-102/07</strain>
        <tissue evidence="1">Leaf</tissue>
    </source>
</reference>
<gene>
    <name evidence="1" type="ORF">F2Q70_00010278</name>
</gene>
<name>A0A8S9MCI1_BRACR</name>
<dbReference type="AlphaFoldDB" id="A0A8S9MCI1"/>
<organism evidence="1">
    <name type="scientific">Brassica cretica</name>
    <name type="common">Mustard</name>
    <dbReference type="NCBI Taxonomy" id="69181"/>
    <lineage>
        <taxon>Eukaryota</taxon>
        <taxon>Viridiplantae</taxon>
        <taxon>Streptophyta</taxon>
        <taxon>Embryophyta</taxon>
        <taxon>Tracheophyta</taxon>
        <taxon>Spermatophyta</taxon>
        <taxon>Magnoliopsida</taxon>
        <taxon>eudicotyledons</taxon>
        <taxon>Gunneridae</taxon>
        <taxon>Pentapetalae</taxon>
        <taxon>rosids</taxon>
        <taxon>malvids</taxon>
        <taxon>Brassicales</taxon>
        <taxon>Brassicaceae</taxon>
        <taxon>Brassiceae</taxon>
        <taxon>Brassica</taxon>
    </lineage>
</organism>
<dbReference type="EMBL" id="QGKY02000089">
    <property type="protein sequence ID" value="KAF2616267.1"/>
    <property type="molecule type" value="Genomic_DNA"/>
</dbReference>
<proteinExistence type="predicted"/>
<sequence>MSVNPAGDDMGTIPEDDTLASLILAPPNTRRGVVGLDARNGTVRGVVGRITTGPPARCRYEECLKVVKGSF</sequence>
<accession>A0A8S9MCI1</accession>
<evidence type="ECO:0000313" key="1">
    <source>
        <dbReference type="EMBL" id="KAF2616267.1"/>
    </source>
</evidence>
<protein>
    <submittedName>
        <fullName evidence="1">Uncharacterized protein</fullName>
    </submittedName>
</protein>